<gene>
    <name evidence="12" type="ORF">HUG10_16675</name>
</gene>
<dbReference type="InterPro" id="IPR005860">
    <property type="entry name" value="CobD"/>
</dbReference>
<dbReference type="EC" id="4.1.1.81" evidence="4"/>
<comment type="catalytic activity">
    <reaction evidence="9">
        <text>O-phospho-L-threonine + H(+) = (R)-1-aminopropan-2-yl phosphate + CO2</text>
        <dbReference type="Rhea" id="RHEA:11492"/>
        <dbReference type="ChEBI" id="CHEBI:15378"/>
        <dbReference type="ChEBI" id="CHEBI:16526"/>
        <dbReference type="ChEBI" id="CHEBI:58563"/>
        <dbReference type="ChEBI" id="CHEBI:58675"/>
        <dbReference type="EC" id="4.1.1.81"/>
    </reaction>
</comment>
<dbReference type="Pfam" id="PF00155">
    <property type="entry name" value="Aminotran_1_2"/>
    <property type="match status" value="1"/>
</dbReference>
<evidence type="ECO:0000256" key="10">
    <source>
        <dbReference type="SAM" id="MobiDB-lite"/>
    </source>
</evidence>
<dbReference type="CDD" id="cd00609">
    <property type="entry name" value="AAT_like"/>
    <property type="match status" value="1"/>
</dbReference>
<evidence type="ECO:0000256" key="8">
    <source>
        <dbReference type="ARBA" id="ARBA00029996"/>
    </source>
</evidence>
<dbReference type="SUPFAM" id="SSF53383">
    <property type="entry name" value="PLP-dependent transferases"/>
    <property type="match status" value="1"/>
</dbReference>
<dbReference type="InterPro" id="IPR015421">
    <property type="entry name" value="PyrdxlP-dep_Trfase_major"/>
</dbReference>
<dbReference type="GO" id="GO:0048472">
    <property type="term" value="F:threonine-phosphate decarboxylase activity"/>
    <property type="evidence" value="ECO:0007669"/>
    <property type="project" value="UniProtKB-EC"/>
</dbReference>
<keyword evidence="6" id="KW-0663">Pyridoxal phosphate</keyword>
<evidence type="ECO:0000313" key="12">
    <source>
        <dbReference type="EMBL" id="QLG29063.1"/>
    </source>
</evidence>
<dbReference type="PANTHER" id="PTHR42885">
    <property type="entry name" value="HISTIDINOL-PHOSPHATE AMINOTRANSFERASE-RELATED"/>
    <property type="match status" value="1"/>
</dbReference>
<comment type="cofactor">
    <cofactor evidence="1">
        <name>pyridoxal 5'-phosphate</name>
        <dbReference type="ChEBI" id="CHEBI:597326"/>
    </cofactor>
</comment>
<dbReference type="KEGG" id="halg:HUG10_16675"/>
<dbReference type="UniPathway" id="UPA00148"/>
<evidence type="ECO:0000256" key="3">
    <source>
        <dbReference type="ARBA" id="ARBA00004953"/>
    </source>
</evidence>
<name>A0A7D5L2Y7_9EURY</name>
<accession>A0A7D5L2Y7</accession>
<feature type="region of interest" description="Disordered" evidence="10">
    <location>
        <begin position="1"/>
        <end position="36"/>
    </location>
</feature>
<evidence type="ECO:0000256" key="6">
    <source>
        <dbReference type="ARBA" id="ARBA00022898"/>
    </source>
</evidence>
<reference evidence="12 13" key="1">
    <citation type="submission" date="2020-07" db="EMBL/GenBank/DDBJ databases">
        <title>Gai3-2, isolated from salt lake.</title>
        <authorList>
            <person name="Cui H."/>
            <person name="Shi X."/>
        </authorList>
    </citation>
    <scope>NUCLEOTIDE SEQUENCE [LARGE SCALE GENOMIC DNA]</scope>
    <source>
        <strain evidence="12 13">Gai3-2</strain>
    </source>
</reference>
<dbReference type="RefSeq" id="WP_179170637.1">
    <property type="nucleotide sequence ID" value="NZ_CP058529.1"/>
</dbReference>
<evidence type="ECO:0000256" key="2">
    <source>
        <dbReference type="ARBA" id="ARBA00003444"/>
    </source>
</evidence>
<dbReference type="NCBIfam" id="TIGR01140">
    <property type="entry name" value="L_thr_O3P_dcar"/>
    <property type="match status" value="1"/>
</dbReference>
<feature type="domain" description="Aminotransferase class I/classII large" evidence="11">
    <location>
        <begin position="21"/>
        <end position="333"/>
    </location>
</feature>
<organism evidence="12 13">
    <name type="scientific">Halorarum halophilum</name>
    <dbReference type="NCBI Taxonomy" id="2743090"/>
    <lineage>
        <taxon>Archaea</taxon>
        <taxon>Methanobacteriati</taxon>
        <taxon>Methanobacteriota</taxon>
        <taxon>Stenosarchaea group</taxon>
        <taxon>Halobacteria</taxon>
        <taxon>Halobacteriales</taxon>
        <taxon>Haloferacaceae</taxon>
        <taxon>Halorarum</taxon>
    </lineage>
</organism>
<evidence type="ECO:0000256" key="7">
    <source>
        <dbReference type="ARBA" id="ARBA00023239"/>
    </source>
</evidence>
<keyword evidence="13" id="KW-1185">Reference proteome</keyword>
<keyword evidence="5" id="KW-0169">Cobalamin biosynthesis</keyword>
<comment type="function">
    <text evidence="2">Decarboxylates L-threonine-O-3-phosphate to yield (R)-1-amino-2-propanol O-2-phosphate, the precursor for the linkage between the nucleotide loop and the corrin ring in cobalamin.</text>
</comment>
<dbReference type="GO" id="GO:0030170">
    <property type="term" value="F:pyridoxal phosphate binding"/>
    <property type="evidence" value="ECO:0007669"/>
    <property type="project" value="InterPro"/>
</dbReference>
<sequence>MHPDALESVGRVAHGGESDPDVLDFSANTNPERPPGVADVYAAALDESRRYPDDDYPEFRTAAAEYVDCDPNAVIPSPGGLAGMRLAFESTLGPGDSALVPYPSFSEYAREVRLQGADPEFVPHDGILDVDPSGHSLAVVCTPNNPTGEVSDPDALRRFALRCRESETVLLVDEAFLDYVDRPSMAGEPGVVVARSLTKVFGSPGIRAGFLVADGDLRERLATARPAWNLSTPAARVGAHCLRATDFVAETRERTAEERARLRERLEPAYDVAPSDAPFLLLDTRERDPVAVVEHARERGVAVRDATTFRGLDNHVRVAVKRRSENDELLGALPGVEP</sequence>
<dbReference type="GO" id="GO:0009236">
    <property type="term" value="P:cobalamin biosynthetic process"/>
    <property type="evidence" value="ECO:0007669"/>
    <property type="project" value="UniProtKB-UniPathway"/>
</dbReference>
<evidence type="ECO:0000256" key="1">
    <source>
        <dbReference type="ARBA" id="ARBA00001933"/>
    </source>
</evidence>
<dbReference type="PANTHER" id="PTHR42885:SF1">
    <property type="entry name" value="THREONINE-PHOSPHATE DECARBOXYLASE"/>
    <property type="match status" value="1"/>
</dbReference>
<dbReference type="Gene3D" id="3.90.1150.10">
    <property type="entry name" value="Aspartate Aminotransferase, domain 1"/>
    <property type="match status" value="1"/>
</dbReference>
<dbReference type="OrthoDB" id="39225at2157"/>
<comment type="pathway">
    <text evidence="3">Cofactor biosynthesis; adenosylcobalamin biosynthesis.</text>
</comment>
<dbReference type="Gene3D" id="3.40.640.10">
    <property type="entry name" value="Type I PLP-dependent aspartate aminotransferase-like (Major domain)"/>
    <property type="match status" value="1"/>
</dbReference>
<dbReference type="InterPro" id="IPR015422">
    <property type="entry name" value="PyrdxlP-dep_Trfase_small"/>
</dbReference>
<evidence type="ECO:0000313" key="13">
    <source>
        <dbReference type="Proteomes" id="UP000509750"/>
    </source>
</evidence>
<evidence type="ECO:0000259" key="11">
    <source>
        <dbReference type="Pfam" id="PF00155"/>
    </source>
</evidence>
<dbReference type="InterPro" id="IPR004839">
    <property type="entry name" value="Aminotransferase_I/II_large"/>
</dbReference>
<evidence type="ECO:0000256" key="5">
    <source>
        <dbReference type="ARBA" id="ARBA00022573"/>
    </source>
</evidence>
<evidence type="ECO:0000256" key="9">
    <source>
        <dbReference type="ARBA" id="ARBA00048531"/>
    </source>
</evidence>
<dbReference type="Proteomes" id="UP000509750">
    <property type="component" value="Chromosome"/>
</dbReference>
<keyword evidence="7 12" id="KW-0456">Lyase</keyword>
<evidence type="ECO:0000256" key="4">
    <source>
        <dbReference type="ARBA" id="ARBA00012285"/>
    </source>
</evidence>
<dbReference type="InterPro" id="IPR015424">
    <property type="entry name" value="PyrdxlP-dep_Trfase"/>
</dbReference>
<dbReference type="AlphaFoldDB" id="A0A7D5L2Y7"/>
<protein>
    <recommendedName>
        <fullName evidence="4">threonine-phosphate decarboxylase</fullName>
        <ecNumber evidence="4">4.1.1.81</ecNumber>
    </recommendedName>
    <alternativeName>
        <fullName evidence="8">L-threonine-O-3-phosphate decarboxylase</fullName>
    </alternativeName>
</protein>
<dbReference type="GeneID" id="56030502"/>
<proteinExistence type="predicted"/>
<dbReference type="EMBL" id="CP058529">
    <property type="protein sequence ID" value="QLG29063.1"/>
    <property type="molecule type" value="Genomic_DNA"/>
</dbReference>